<comment type="caution">
    <text evidence="1">The sequence shown here is derived from an EMBL/GenBank/DDBJ whole genome shotgun (WGS) entry which is preliminary data.</text>
</comment>
<organism evidence="1 2">
    <name type="scientific">Puccinia graminis f. sp. tritici</name>
    <dbReference type="NCBI Taxonomy" id="56615"/>
    <lineage>
        <taxon>Eukaryota</taxon>
        <taxon>Fungi</taxon>
        <taxon>Dikarya</taxon>
        <taxon>Basidiomycota</taxon>
        <taxon>Pucciniomycotina</taxon>
        <taxon>Pucciniomycetes</taxon>
        <taxon>Pucciniales</taxon>
        <taxon>Pucciniaceae</taxon>
        <taxon>Puccinia</taxon>
    </lineage>
</organism>
<dbReference type="EMBL" id="VSWC01000093">
    <property type="protein sequence ID" value="KAA1089642.1"/>
    <property type="molecule type" value="Genomic_DNA"/>
</dbReference>
<dbReference type="Proteomes" id="UP000324748">
    <property type="component" value="Unassembled WGS sequence"/>
</dbReference>
<accession>A0A5B0NLX8</accession>
<dbReference type="AlphaFoldDB" id="A0A5B0NLX8"/>
<name>A0A5B0NLX8_PUCGR</name>
<evidence type="ECO:0000313" key="1">
    <source>
        <dbReference type="EMBL" id="KAA1089642.1"/>
    </source>
</evidence>
<dbReference type="OrthoDB" id="10512721at2759"/>
<evidence type="ECO:0000313" key="2">
    <source>
        <dbReference type="Proteomes" id="UP000324748"/>
    </source>
</evidence>
<reference evidence="1 2" key="1">
    <citation type="submission" date="2019-05" db="EMBL/GenBank/DDBJ databases">
        <title>Emergence of the Ug99 lineage of the wheat stem rust pathogen through somatic hybridization.</title>
        <authorList>
            <person name="Li F."/>
            <person name="Upadhyaya N.M."/>
            <person name="Sperschneider J."/>
            <person name="Matny O."/>
            <person name="Nguyen-Phuc H."/>
            <person name="Mago R."/>
            <person name="Raley C."/>
            <person name="Miller M.E."/>
            <person name="Silverstein K.A.T."/>
            <person name="Henningsen E."/>
            <person name="Hirsch C.D."/>
            <person name="Visser B."/>
            <person name="Pretorius Z.A."/>
            <person name="Steffenson B.J."/>
            <person name="Schwessinger B."/>
            <person name="Dodds P.N."/>
            <person name="Figueroa M."/>
        </authorList>
    </citation>
    <scope>NUCLEOTIDE SEQUENCE [LARGE SCALE GENOMIC DNA]</scope>
    <source>
        <strain evidence="1">21-0</strain>
    </source>
</reference>
<keyword evidence="2" id="KW-1185">Reference proteome</keyword>
<proteinExistence type="predicted"/>
<gene>
    <name evidence="1" type="ORF">PGT21_025730</name>
</gene>
<sequence length="56" mass="6407">MRPITQEFTPRYAKSEPLIRCVHNFAAILSQPTVRTKPAEELYGDILELAGKLFFV</sequence>
<protein>
    <submittedName>
        <fullName evidence="1">Uncharacterized protein</fullName>
    </submittedName>
</protein>